<evidence type="ECO:0000313" key="2">
    <source>
        <dbReference type="Proteomes" id="UP000800096"/>
    </source>
</evidence>
<evidence type="ECO:0000313" key="1">
    <source>
        <dbReference type="EMBL" id="KAF1918171.1"/>
    </source>
</evidence>
<sequence length="149" mass="16622">MRHLPQCFCSLQYDKGPALLKQYLAPRLLLITAYTARHLQLATPPLPRIPMRCHSAQTFPGARQALEMILRTALCHLCHTTTSRLSWKVAHASHHHLCTPASSCPLADNECRTSLPSNSASLRCTGKPLETNDKTIDRAWQQPCVNTSL</sequence>
<dbReference type="AlphaFoldDB" id="A0A6A5QQZ6"/>
<accession>A0A6A5QQZ6</accession>
<gene>
    <name evidence="1" type="ORF">BDU57DRAFT_189466</name>
</gene>
<dbReference type="EMBL" id="ML979134">
    <property type="protein sequence ID" value="KAF1918171.1"/>
    <property type="molecule type" value="Genomic_DNA"/>
</dbReference>
<dbReference type="Proteomes" id="UP000800096">
    <property type="component" value="Unassembled WGS sequence"/>
</dbReference>
<proteinExistence type="predicted"/>
<reference evidence="1" key="1">
    <citation type="journal article" date="2020" name="Stud. Mycol.">
        <title>101 Dothideomycetes genomes: a test case for predicting lifestyles and emergence of pathogens.</title>
        <authorList>
            <person name="Haridas S."/>
            <person name="Albert R."/>
            <person name="Binder M."/>
            <person name="Bloem J."/>
            <person name="Labutti K."/>
            <person name="Salamov A."/>
            <person name="Andreopoulos B."/>
            <person name="Baker S."/>
            <person name="Barry K."/>
            <person name="Bills G."/>
            <person name="Bluhm B."/>
            <person name="Cannon C."/>
            <person name="Castanera R."/>
            <person name="Culley D."/>
            <person name="Daum C."/>
            <person name="Ezra D."/>
            <person name="Gonzalez J."/>
            <person name="Henrissat B."/>
            <person name="Kuo A."/>
            <person name="Liang C."/>
            <person name="Lipzen A."/>
            <person name="Lutzoni F."/>
            <person name="Magnuson J."/>
            <person name="Mondo S."/>
            <person name="Nolan M."/>
            <person name="Ohm R."/>
            <person name="Pangilinan J."/>
            <person name="Park H.-J."/>
            <person name="Ramirez L."/>
            <person name="Alfaro M."/>
            <person name="Sun H."/>
            <person name="Tritt A."/>
            <person name="Yoshinaga Y."/>
            <person name="Zwiers L.-H."/>
            <person name="Turgeon B."/>
            <person name="Goodwin S."/>
            <person name="Spatafora J."/>
            <person name="Crous P."/>
            <person name="Grigoriev I."/>
        </authorList>
    </citation>
    <scope>NUCLEOTIDE SEQUENCE</scope>
    <source>
        <strain evidence="1">HMLAC05119</strain>
    </source>
</reference>
<organism evidence="1 2">
    <name type="scientific">Ampelomyces quisqualis</name>
    <name type="common">Powdery mildew agent</name>
    <dbReference type="NCBI Taxonomy" id="50730"/>
    <lineage>
        <taxon>Eukaryota</taxon>
        <taxon>Fungi</taxon>
        <taxon>Dikarya</taxon>
        <taxon>Ascomycota</taxon>
        <taxon>Pezizomycotina</taxon>
        <taxon>Dothideomycetes</taxon>
        <taxon>Pleosporomycetidae</taxon>
        <taxon>Pleosporales</taxon>
        <taxon>Pleosporineae</taxon>
        <taxon>Phaeosphaeriaceae</taxon>
        <taxon>Ampelomyces</taxon>
    </lineage>
</organism>
<keyword evidence="2" id="KW-1185">Reference proteome</keyword>
<protein>
    <submittedName>
        <fullName evidence="1">Uncharacterized protein</fullName>
    </submittedName>
</protein>
<name>A0A6A5QQZ6_AMPQU</name>